<reference evidence="8" key="1">
    <citation type="submission" date="2022-07" db="EMBL/GenBank/DDBJ databases">
        <title>Genome Sequence of Xylaria arbuscula.</title>
        <authorList>
            <person name="Buettner E."/>
        </authorList>
    </citation>
    <scope>NUCLEOTIDE SEQUENCE</scope>
    <source>
        <strain evidence="8">VT107</strain>
    </source>
</reference>
<keyword evidence="4" id="KW-0238">DNA-binding</keyword>
<dbReference type="Gene3D" id="4.10.240.10">
    <property type="entry name" value="Zn(2)-C6 fungal-type DNA-binding domain"/>
    <property type="match status" value="1"/>
</dbReference>
<keyword evidence="1" id="KW-0479">Metal-binding</keyword>
<dbReference type="Pfam" id="PF11951">
    <property type="entry name" value="Fungal_trans_2"/>
    <property type="match status" value="1"/>
</dbReference>
<keyword evidence="5" id="KW-0804">Transcription</keyword>
<keyword evidence="9" id="KW-1185">Reference proteome</keyword>
<evidence type="ECO:0000259" key="7">
    <source>
        <dbReference type="Pfam" id="PF00172"/>
    </source>
</evidence>
<evidence type="ECO:0000313" key="9">
    <source>
        <dbReference type="Proteomes" id="UP001148614"/>
    </source>
</evidence>
<evidence type="ECO:0000256" key="4">
    <source>
        <dbReference type="ARBA" id="ARBA00023125"/>
    </source>
</evidence>
<dbReference type="EMBL" id="JANPWZ010000078">
    <property type="protein sequence ID" value="KAJ3579599.1"/>
    <property type="molecule type" value="Genomic_DNA"/>
</dbReference>
<dbReference type="PANTHER" id="PTHR36206:SF4">
    <property type="entry name" value="HYPOTHETICAL CONSERVED PROTEIN (EUROFUNG)-RELATED"/>
    <property type="match status" value="1"/>
</dbReference>
<keyword evidence="6" id="KW-0539">Nucleus</keyword>
<dbReference type="GO" id="GO:0008270">
    <property type="term" value="F:zinc ion binding"/>
    <property type="evidence" value="ECO:0007669"/>
    <property type="project" value="InterPro"/>
</dbReference>
<dbReference type="CDD" id="cd12148">
    <property type="entry name" value="fungal_TF_MHR"/>
    <property type="match status" value="1"/>
</dbReference>
<protein>
    <recommendedName>
        <fullName evidence="7">Zn(2)-C6 fungal-type domain-containing protein</fullName>
    </recommendedName>
</protein>
<dbReference type="GO" id="GO:0003677">
    <property type="term" value="F:DNA binding"/>
    <property type="evidence" value="ECO:0007669"/>
    <property type="project" value="UniProtKB-KW"/>
</dbReference>
<evidence type="ECO:0000256" key="3">
    <source>
        <dbReference type="ARBA" id="ARBA00023015"/>
    </source>
</evidence>
<feature type="domain" description="Zn(2)-C6 fungal-type" evidence="7">
    <location>
        <begin position="24"/>
        <end position="52"/>
    </location>
</feature>
<dbReference type="InterPro" id="IPR052360">
    <property type="entry name" value="Transcr_Regulatory_Proteins"/>
</dbReference>
<dbReference type="CDD" id="cd00067">
    <property type="entry name" value="GAL4"/>
    <property type="match status" value="1"/>
</dbReference>
<evidence type="ECO:0000256" key="5">
    <source>
        <dbReference type="ARBA" id="ARBA00023163"/>
    </source>
</evidence>
<dbReference type="InterPro" id="IPR021858">
    <property type="entry name" value="Fun_TF"/>
</dbReference>
<dbReference type="GO" id="GO:0000981">
    <property type="term" value="F:DNA-binding transcription factor activity, RNA polymerase II-specific"/>
    <property type="evidence" value="ECO:0007669"/>
    <property type="project" value="InterPro"/>
</dbReference>
<gene>
    <name evidence="8" type="ORF">NPX13_g966</name>
</gene>
<evidence type="ECO:0000256" key="6">
    <source>
        <dbReference type="ARBA" id="ARBA00023242"/>
    </source>
</evidence>
<dbReference type="SUPFAM" id="SSF57701">
    <property type="entry name" value="Zn2/Cys6 DNA-binding domain"/>
    <property type="match status" value="1"/>
</dbReference>
<accession>A0A9W8NMJ3</accession>
<sequence length="498" mass="55414">MAVGHAGRHPLRTGFYSGDLTILRARRIKCDETKPICQRCSQRGWTCGGYSATNGNPKSSSSPIISSPIATYAIPYRIPGSQHDRRLLHYFCVRGAEDLSGHMSSDFWTRLVLQHSHDNVPVRQAVVALSCAHQSYLGADDNCSSLPIDAIAQYNRAMRSLRKYMSVGIDSNEAVSAVVPLICSVIFFCFENTQGNTEAALQHLNSGIAILSRHKETEKFRRNETSIDSVELLEHMLVRLDLQASMFDDARLPLLRLDLNKESKVPVFSNFRTIDHASTDLTRLQSRLLQFLISNNIFKFYSEHDLPNYVTLEKKEIEEAYTEWNEKFDRLLQTQSVDVGETLQDSAITILHIHYHLFQLLLSASFPYDPFVFSGSPESANSPILSKILDLAESTLQARGARNRSLGAEAGIIPPLFLITMKCNDPVIFKRALSLLLSTKGSREGMFNSDVLVEMAMCFASQSESLPGTVALEWQACDILDNTTSGLSGVAKNLGIVS</sequence>
<evidence type="ECO:0000256" key="2">
    <source>
        <dbReference type="ARBA" id="ARBA00022833"/>
    </source>
</evidence>
<organism evidence="8 9">
    <name type="scientific">Xylaria arbuscula</name>
    <dbReference type="NCBI Taxonomy" id="114810"/>
    <lineage>
        <taxon>Eukaryota</taxon>
        <taxon>Fungi</taxon>
        <taxon>Dikarya</taxon>
        <taxon>Ascomycota</taxon>
        <taxon>Pezizomycotina</taxon>
        <taxon>Sordariomycetes</taxon>
        <taxon>Xylariomycetidae</taxon>
        <taxon>Xylariales</taxon>
        <taxon>Xylariaceae</taxon>
        <taxon>Xylaria</taxon>
    </lineage>
</organism>
<dbReference type="Proteomes" id="UP001148614">
    <property type="component" value="Unassembled WGS sequence"/>
</dbReference>
<dbReference type="InterPro" id="IPR001138">
    <property type="entry name" value="Zn2Cys6_DnaBD"/>
</dbReference>
<evidence type="ECO:0000313" key="8">
    <source>
        <dbReference type="EMBL" id="KAJ3579599.1"/>
    </source>
</evidence>
<name>A0A9W8NMJ3_9PEZI</name>
<keyword evidence="2" id="KW-0862">Zinc</keyword>
<dbReference type="PANTHER" id="PTHR36206">
    <property type="entry name" value="ASPERCRYPTIN BIOSYNTHESIS CLUSTER-SPECIFIC TRANSCRIPTION REGULATOR ATNN-RELATED"/>
    <property type="match status" value="1"/>
</dbReference>
<dbReference type="Pfam" id="PF00172">
    <property type="entry name" value="Zn_clus"/>
    <property type="match status" value="1"/>
</dbReference>
<dbReference type="InterPro" id="IPR036864">
    <property type="entry name" value="Zn2-C6_fun-type_DNA-bd_sf"/>
</dbReference>
<dbReference type="AlphaFoldDB" id="A0A9W8NMJ3"/>
<dbReference type="VEuPathDB" id="FungiDB:F4678DRAFT_445318"/>
<comment type="caution">
    <text evidence="8">The sequence shown here is derived from an EMBL/GenBank/DDBJ whole genome shotgun (WGS) entry which is preliminary data.</text>
</comment>
<evidence type="ECO:0000256" key="1">
    <source>
        <dbReference type="ARBA" id="ARBA00022723"/>
    </source>
</evidence>
<keyword evidence="3" id="KW-0805">Transcription regulation</keyword>
<proteinExistence type="predicted"/>